<gene>
    <name evidence="2" type="ORF">Pcinc_031748</name>
</gene>
<keyword evidence="3" id="KW-1185">Reference proteome</keyword>
<evidence type="ECO:0000313" key="2">
    <source>
        <dbReference type="EMBL" id="KAK3862380.1"/>
    </source>
</evidence>
<reference evidence="2" key="1">
    <citation type="submission" date="2023-10" db="EMBL/GenBank/DDBJ databases">
        <title>Genome assemblies of two species of porcelain crab, Petrolisthes cinctipes and Petrolisthes manimaculis (Anomura: Porcellanidae).</title>
        <authorList>
            <person name="Angst P."/>
        </authorList>
    </citation>
    <scope>NUCLEOTIDE SEQUENCE</scope>
    <source>
        <strain evidence="2">PB745_01</strain>
        <tissue evidence="2">Gill</tissue>
    </source>
</reference>
<dbReference type="AlphaFoldDB" id="A0AAE1EVH9"/>
<evidence type="ECO:0000313" key="3">
    <source>
        <dbReference type="Proteomes" id="UP001286313"/>
    </source>
</evidence>
<dbReference type="Proteomes" id="UP001286313">
    <property type="component" value="Unassembled WGS sequence"/>
</dbReference>
<sequence length="100" mass="10945">MCFLSVVSSQAGHGQVALPSCDLENKIMDKELHRIDDVRFATTATSSDQITSSEINKASSPHGVVPDAVRPGDAYHNSSWKAKIMGWARRRRCLTATMAQ</sequence>
<proteinExistence type="predicted"/>
<comment type="caution">
    <text evidence="2">The sequence shown here is derived from an EMBL/GenBank/DDBJ whole genome shotgun (WGS) entry which is preliminary data.</text>
</comment>
<evidence type="ECO:0000256" key="1">
    <source>
        <dbReference type="SAM" id="MobiDB-lite"/>
    </source>
</evidence>
<accession>A0AAE1EVH9</accession>
<feature type="region of interest" description="Disordered" evidence="1">
    <location>
        <begin position="51"/>
        <end position="70"/>
    </location>
</feature>
<dbReference type="EMBL" id="JAWQEG010004260">
    <property type="protein sequence ID" value="KAK3862380.1"/>
    <property type="molecule type" value="Genomic_DNA"/>
</dbReference>
<protein>
    <submittedName>
        <fullName evidence="2">Uncharacterized protein</fullName>
    </submittedName>
</protein>
<organism evidence="2 3">
    <name type="scientific">Petrolisthes cinctipes</name>
    <name type="common">Flat porcelain crab</name>
    <dbReference type="NCBI Taxonomy" id="88211"/>
    <lineage>
        <taxon>Eukaryota</taxon>
        <taxon>Metazoa</taxon>
        <taxon>Ecdysozoa</taxon>
        <taxon>Arthropoda</taxon>
        <taxon>Crustacea</taxon>
        <taxon>Multicrustacea</taxon>
        <taxon>Malacostraca</taxon>
        <taxon>Eumalacostraca</taxon>
        <taxon>Eucarida</taxon>
        <taxon>Decapoda</taxon>
        <taxon>Pleocyemata</taxon>
        <taxon>Anomura</taxon>
        <taxon>Galatheoidea</taxon>
        <taxon>Porcellanidae</taxon>
        <taxon>Petrolisthes</taxon>
    </lineage>
</organism>
<name>A0AAE1EVH9_PETCI</name>